<dbReference type="RefSeq" id="WP_311690201.1">
    <property type="nucleotide sequence ID" value="NZ_JAVRHL010000002.1"/>
</dbReference>
<dbReference type="Gene3D" id="3.40.1350.10">
    <property type="match status" value="1"/>
</dbReference>
<dbReference type="EMBL" id="JAVRHL010000002">
    <property type="protein sequence ID" value="MDT0682450.1"/>
    <property type="molecule type" value="Genomic_DNA"/>
</dbReference>
<name>A0ABU3DFG6_9RHOB</name>
<evidence type="ECO:0000256" key="1">
    <source>
        <dbReference type="ARBA" id="ARBA00006738"/>
    </source>
</evidence>
<evidence type="ECO:0000313" key="4">
    <source>
        <dbReference type="Proteomes" id="UP001265259"/>
    </source>
</evidence>
<gene>
    <name evidence="3" type="ORF">RM543_07130</name>
</gene>
<dbReference type="PANTHER" id="PTHR34039:SF1">
    <property type="entry name" value="UPF0102 PROTEIN YRAN"/>
    <property type="match status" value="1"/>
</dbReference>
<protein>
    <recommendedName>
        <fullName evidence="2">UPF0102 protein RM543_07130</fullName>
    </recommendedName>
</protein>
<dbReference type="InterPro" id="IPR003509">
    <property type="entry name" value="UPF0102_YraN-like"/>
</dbReference>
<sequence length="123" mass="13200">MAGGKRETGRVSWYGGRAAEDAAERALEEAGLSIEARRWRGAGGEIDLVARDGETYVFAEVKSARSHEEAAWRLGARQMARIAAAASEYLASSPNGLLSDARFDVVLVDGTGRTKILRNAFTA</sequence>
<evidence type="ECO:0000313" key="3">
    <source>
        <dbReference type="EMBL" id="MDT0682450.1"/>
    </source>
</evidence>
<comment type="similarity">
    <text evidence="1 2">Belongs to the UPF0102 family.</text>
</comment>
<accession>A0ABU3DFG6</accession>
<proteinExistence type="inferred from homology"/>
<dbReference type="Proteomes" id="UP001265259">
    <property type="component" value="Unassembled WGS sequence"/>
</dbReference>
<dbReference type="InterPro" id="IPR011335">
    <property type="entry name" value="Restrct_endonuc-II-like"/>
</dbReference>
<evidence type="ECO:0000256" key="2">
    <source>
        <dbReference type="HAMAP-Rule" id="MF_00048"/>
    </source>
</evidence>
<keyword evidence="4" id="KW-1185">Reference proteome</keyword>
<comment type="caution">
    <text evidence="3">The sequence shown here is derived from an EMBL/GenBank/DDBJ whole genome shotgun (WGS) entry which is preliminary data.</text>
</comment>
<dbReference type="HAMAP" id="MF_00048">
    <property type="entry name" value="UPF0102"/>
    <property type="match status" value="1"/>
</dbReference>
<dbReference type="InterPro" id="IPR011856">
    <property type="entry name" value="tRNA_endonuc-like_dom_sf"/>
</dbReference>
<dbReference type="Pfam" id="PF02021">
    <property type="entry name" value="UPF0102"/>
    <property type="match status" value="1"/>
</dbReference>
<dbReference type="PANTHER" id="PTHR34039">
    <property type="entry name" value="UPF0102 PROTEIN YRAN"/>
    <property type="match status" value="1"/>
</dbReference>
<reference evidence="3 4" key="1">
    <citation type="submission" date="2023-09" db="EMBL/GenBank/DDBJ databases">
        <authorList>
            <person name="Rey-Velasco X."/>
        </authorList>
    </citation>
    <scope>NUCLEOTIDE SEQUENCE [LARGE SCALE GENOMIC DNA]</scope>
    <source>
        <strain evidence="3 4">F158</strain>
    </source>
</reference>
<organism evidence="3 4">
    <name type="scientific">Tropicimonas omnivorans</name>
    <dbReference type="NCBI Taxonomy" id="3075590"/>
    <lineage>
        <taxon>Bacteria</taxon>
        <taxon>Pseudomonadati</taxon>
        <taxon>Pseudomonadota</taxon>
        <taxon>Alphaproteobacteria</taxon>
        <taxon>Rhodobacterales</taxon>
        <taxon>Roseobacteraceae</taxon>
        <taxon>Tropicimonas</taxon>
    </lineage>
</organism>
<dbReference type="SUPFAM" id="SSF52980">
    <property type="entry name" value="Restriction endonuclease-like"/>
    <property type="match status" value="1"/>
</dbReference>